<evidence type="ECO:0000313" key="7">
    <source>
        <dbReference type="Proteomes" id="UP000177725"/>
    </source>
</evidence>
<evidence type="ECO:0000256" key="5">
    <source>
        <dbReference type="SAM" id="Coils"/>
    </source>
</evidence>
<dbReference type="PRINTS" id="PR00773">
    <property type="entry name" value="GRPEPROTEIN"/>
</dbReference>
<evidence type="ECO:0000256" key="4">
    <source>
        <dbReference type="RuleBase" id="RU004478"/>
    </source>
</evidence>
<dbReference type="Proteomes" id="UP000177725">
    <property type="component" value="Unassembled WGS sequence"/>
</dbReference>
<protein>
    <recommendedName>
        <fullName evidence="3">Protein GrpE</fullName>
    </recommendedName>
    <alternativeName>
        <fullName evidence="3">HSP-70 cofactor</fullName>
    </alternativeName>
</protein>
<dbReference type="Gene3D" id="2.30.22.10">
    <property type="entry name" value="Head domain of nucleotide exchange factor GrpE"/>
    <property type="match status" value="1"/>
</dbReference>
<comment type="subcellular location">
    <subcellularLocation>
        <location evidence="3">Cytoplasm</location>
    </subcellularLocation>
</comment>
<evidence type="ECO:0000256" key="3">
    <source>
        <dbReference type="HAMAP-Rule" id="MF_01151"/>
    </source>
</evidence>
<dbReference type="GO" id="GO:0051082">
    <property type="term" value="F:unfolded protein binding"/>
    <property type="evidence" value="ECO:0007669"/>
    <property type="project" value="TreeGrafter"/>
</dbReference>
<dbReference type="GO" id="GO:0051087">
    <property type="term" value="F:protein-folding chaperone binding"/>
    <property type="evidence" value="ECO:0007669"/>
    <property type="project" value="InterPro"/>
</dbReference>
<accession>A0A1G2F9G1</accession>
<dbReference type="HAMAP" id="MF_01151">
    <property type="entry name" value="GrpE"/>
    <property type="match status" value="1"/>
</dbReference>
<keyword evidence="2 3" id="KW-0143">Chaperone</keyword>
<evidence type="ECO:0000256" key="2">
    <source>
        <dbReference type="ARBA" id="ARBA00023186"/>
    </source>
</evidence>
<dbReference type="EMBL" id="MHMV01000030">
    <property type="protein sequence ID" value="OGZ34248.1"/>
    <property type="molecule type" value="Genomic_DNA"/>
</dbReference>
<name>A0A1G2F9G1_9BACT</name>
<reference evidence="6 7" key="1">
    <citation type="journal article" date="2016" name="Nat. Commun.">
        <title>Thousands of microbial genomes shed light on interconnected biogeochemical processes in an aquifer system.</title>
        <authorList>
            <person name="Anantharaman K."/>
            <person name="Brown C.T."/>
            <person name="Hug L.A."/>
            <person name="Sharon I."/>
            <person name="Castelle C.J."/>
            <person name="Probst A.J."/>
            <person name="Thomas B.C."/>
            <person name="Singh A."/>
            <person name="Wilkins M.J."/>
            <person name="Karaoz U."/>
            <person name="Brodie E.L."/>
            <person name="Williams K.H."/>
            <person name="Hubbard S.S."/>
            <person name="Banfield J.F."/>
        </authorList>
    </citation>
    <scope>NUCLEOTIDE SEQUENCE [LARGE SCALE GENOMIC DNA]</scope>
</reference>
<comment type="caution">
    <text evidence="6">The sequence shown here is derived from an EMBL/GenBank/DDBJ whole genome shotgun (WGS) entry which is preliminary data.</text>
</comment>
<dbReference type="Pfam" id="PF01025">
    <property type="entry name" value="GrpE"/>
    <property type="match status" value="1"/>
</dbReference>
<evidence type="ECO:0000313" key="6">
    <source>
        <dbReference type="EMBL" id="OGZ34248.1"/>
    </source>
</evidence>
<dbReference type="GO" id="GO:0000774">
    <property type="term" value="F:adenyl-nucleotide exchange factor activity"/>
    <property type="evidence" value="ECO:0007669"/>
    <property type="project" value="InterPro"/>
</dbReference>
<keyword evidence="5" id="KW-0175">Coiled coil</keyword>
<dbReference type="PANTHER" id="PTHR21237">
    <property type="entry name" value="GRPE PROTEIN"/>
    <property type="match status" value="1"/>
</dbReference>
<sequence length="175" mass="20164">MPEDENKIEEEKEVVYEEGNEKIAADAEKIRKKLRECREEKEKYLAGWQRAQADFINYKRRQEEQAAEWSRMYGEGLILNILPVLDSLDAAIVSQPKDQGLVTLRNQMQSVLKKHGLEEIKAIGEKFDPLLHEVVECEECLPEEKQEADIIGGEIQKGYLLNGKVLRVAKVKVKK</sequence>
<keyword evidence="3" id="KW-0963">Cytoplasm</keyword>
<dbReference type="GO" id="GO:0005737">
    <property type="term" value="C:cytoplasm"/>
    <property type="evidence" value="ECO:0007669"/>
    <property type="project" value="UniProtKB-SubCell"/>
</dbReference>
<dbReference type="InterPro" id="IPR013805">
    <property type="entry name" value="GrpE_CC"/>
</dbReference>
<gene>
    <name evidence="3" type="primary">grpE</name>
    <name evidence="6" type="ORF">A2174_03550</name>
</gene>
<comment type="subunit">
    <text evidence="3">Homodimer.</text>
</comment>
<feature type="coiled-coil region" evidence="5">
    <location>
        <begin position="20"/>
        <end position="47"/>
    </location>
</feature>
<dbReference type="GO" id="GO:0006457">
    <property type="term" value="P:protein folding"/>
    <property type="evidence" value="ECO:0007669"/>
    <property type="project" value="InterPro"/>
</dbReference>
<dbReference type="AlphaFoldDB" id="A0A1G2F9G1"/>
<dbReference type="InterPro" id="IPR009012">
    <property type="entry name" value="GrpE_head"/>
</dbReference>
<dbReference type="SUPFAM" id="SSF58014">
    <property type="entry name" value="Coiled-coil domain of nucleotide exchange factor GrpE"/>
    <property type="match status" value="1"/>
</dbReference>
<proteinExistence type="inferred from homology"/>
<comment type="function">
    <text evidence="3">Participates actively in the response to hyperosmotic and heat shock by preventing the aggregation of stress-denatured proteins, in association with DnaK and GrpE. It is the nucleotide exchange factor for DnaK and may function as a thermosensor. Unfolded proteins bind initially to DnaJ; upon interaction with the DnaJ-bound protein, DnaK hydrolyzes its bound ATP, resulting in the formation of a stable complex. GrpE releases ADP from DnaK; ATP binding to DnaK triggers the release of the substrate protein, thus completing the reaction cycle. Several rounds of ATP-dependent interactions between DnaJ, DnaK and GrpE are required for fully efficient folding.</text>
</comment>
<comment type="similarity">
    <text evidence="1 3 4">Belongs to the GrpE family.</text>
</comment>
<dbReference type="InterPro" id="IPR000740">
    <property type="entry name" value="GrpE"/>
</dbReference>
<dbReference type="PANTHER" id="PTHR21237:SF23">
    <property type="entry name" value="GRPE PROTEIN HOMOLOG, MITOCHONDRIAL"/>
    <property type="match status" value="1"/>
</dbReference>
<dbReference type="GO" id="GO:0042803">
    <property type="term" value="F:protein homodimerization activity"/>
    <property type="evidence" value="ECO:0007669"/>
    <property type="project" value="InterPro"/>
</dbReference>
<evidence type="ECO:0000256" key="1">
    <source>
        <dbReference type="ARBA" id="ARBA00009054"/>
    </source>
</evidence>
<dbReference type="SUPFAM" id="SSF51064">
    <property type="entry name" value="Head domain of nucleotide exchange factor GrpE"/>
    <property type="match status" value="1"/>
</dbReference>
<dbReference type="Gene3D" id="3.90.20.20">
    <property type="match status" value="1"/>
</dbReference>
<keyword evidence="3" id="KW-0346">Stress response</keyword>
<dbReference type="CDD" id="cd00446">
    <property type="entry name" value="GrpE"/>
    <property type="match status" value="1"/>
</dbReference>
<organism evidence="6 7">
    <name type="scientific">Candidatus Portnoybacteria bacterium RBG_13_41_18</name>
    <dbReference type="NCBI Taxonomy" id="1801991"/>
    <lineage>
        <taxon>Bacteria</taxon>
        <taxon>Candidatus Portnoyibacteriota</taxon>
    </lineage>
</organism>